<accession>A0A1D3K8Q4</accession>
<dbReference type="PIRSF" id="PIRSF020634">
    <property type="entry name" value="TerY_vWA"/>
    <property type="match status" value="1"/>
</dbReference>
<evidence type="ECO:0000259" key="1">
    <source>
        <dbReference type="SMART" id="SM00327"/>
    </source>
</evidence>
<feature type="domain" description="VWFA" evidence="1">
    <location>
        <begin position="45"/>
        <end position="219"/>
    </location>
</feature>
<evidence type="ECO:0000313" key="3">
    <source>
        <dbReference type="Proteomes" id="UP000245431"/>
    </source>
</evidence>
<dbReference type="SMART" id="SM00327">
    <property type="entry name" value="VWA"/>
    <property type="match status" value="1"/>
</dbReference>
<organism evidence="2 3">
    <name type="scientific">Pseudomonas veronii 1YdBTEX2</name>
    <dbReference type="NCBI Taxonomy" id="1295141"/>
    <lineage>
        <taxon>Bacteria</taxon>
        <taxon>Pseudomonadati</taxon>
        <taxon>Pseudomonadota</taxon>
        <taxon>Gammaproteobacteria</taxon>
        <taxon>Pseudomonadales</taxon>
        <taxon>Pseudomonadaceae</taxon>
        <taxon>Pseudomonas</taxon>
    </lineage>
</organism>
<dbReference type="InterPro" id="IPR011392">
    <property type="entry name" value="Tellurite-R_TerY"/>
</dbReference>
<sequence>MHRFGMSLENSDSNLNDLHDAGLYTMTDQIDFAEVDSFADNPEPRCPCLLLLDVSRSMDGAAINALNDGLVQFKDELAADPLALQRVEIGIVTFGPVEIHTPFIEAGAFMPPVLVARGDTPLGEAITTGLKMLEDRKAIIRENGVAIFRPWCFILTDGGPTDAWKHAAALVRDGEESKKFAFFAVGVDGANMEVLSQISVRAPLKLQGLKFRELFQWLSASMKAVSQSSPGTEVQLAPPTGWASV</sequence>
<evidence type="ECO:0000313" key="2">
    <source>
        <dbReference type="EMBL" id="SBW84697.1"/>
    </source>
</evidence>
<dbReference type="AlphaFoldDB" id="A0A1D3K8Q4"/>
<dbReference type="InterPro" id="IPR002035">
    <property type="entry name" value="VWF_A"/>
</dbReference>
<dbReference type="InterPro" id="IPR036465">
    <property type="entry name" value="vWFA_dom_sf"/>
</dbReference>
<dbReference type="SUPFAM" id="SSF53300">
    <property type="entry name" value="vWA-like"/>
    <property type="match status" value="1"/>
</dbReference>
<dbReference type="Gene3D" id="3.40.50.410">
    <property type="entry name" value="von Willebrand factor, type A domain"/>
    <property type="match status" value="1"/>
</dbReference>
<gene>
    <name evidence="2" type="primary">yegL</name>
    <name evidence="2" type="ORF">PVE_R2G0671</name>
</gene>
<dbReference type="EMBL" id="LT599584">
    <property type="protein sequence ID" value="SBW84697.1"/>
    <property type="molecule type" value="Genomic_DNA"/>
</dbReference>
<name>A0A1D3K8Q4_PSEVE</name>
<protein>
    <submittedName>
        <fullName evidence="2">Uncharacterized protein YegL</fullName>
    </submittedName>
</protein>
<dbReference type="Proteomes" id="UP000245431">
    <property type="component" value="Chromosome PVE_r2"/>
</dbReference>
<proteinExistence type="predicted"/>
<reference evidence="3" key="1">
    <citation type="submission" date="2016-07" db="EMBL/GenBank/DDBJ databases">
        <authorList>
            <person name="Florea S."/>
            <person name="Webb J.S."/>
            <person name="Jaromczyk J."/>
            <person name="Schardl C.L."/>
        </authorList>
    </citation>
    <scope>NUCLEOTIDE SEQUENCE [LARGE SCALE GENOMIC DNA]</scope>
    <source>
        <strain evidence="3">1YdBTEX2</strain>
    </source>
</reference>